<dbReference type="Proteomes" id="UP000263232">
    <property type="component" value="Chromosome"/>
</dbReference>
<protein>
    <submittedName>
        <fullName evidence="1">Uncharacterized protein</fullName>
    </submittedName>
</protein>
<dbReference type="AlphaFoldDB" id="A0A347WM37"/>
<accession>A0A347WM37</accession>
<name>A0A347WM37_9LACT</name>
<reference evidence="1 2" key="1">
    <citation type="submission" date="2017-09" db="EMBL/GenBank/DDBJ databases">
        <title>Complete genome sequence of Oxytococcus suis strain ZY16052.</title>
        <authorList>
            <person name="Li F."/>
        </authorList>
    </citation>
    <scope>NUCLEOTIDE SEQUENCE [LARGE SCALE GENOMIC DNA]</scope>
    <source>
        <strain evidence="1 2">ZY16052</strain>
    </source>
</reference>
<dbReference type="EMBL" id="CP023434">
    <property type="protein sequence ID" value="AXY26144.1"/>
    <property type="molecule type" value="Genomic_DNA"/>
</dbReference>
<sequence length="157" mass="18242">MNEAIRAWLEGYNSNTLHAECMYELAMLLSEIGNKAVAYQFLTLIQDMSVPTQGVLFIHKELYRFYIKYQIVCLGHQTNHAYEGYQAAKKILFRNKNYYYRKLVLEEMSHYYNLVETDYPEDIRGLQVIAEDVLSVYPSAQVEAFAEYLATLPATKG</sequence>
<dbReference type="KEGG" id="abae:CL176_09105"/>
<dbReference type="RefSeq" id="WP_118991039.1">
    <property type="nucleotide sequence ID" value="NZ_CP023434.1"/>
</dbReference>
<keyword evidence="2" id="KW-1185">Reference proteome</keyword>
<evidence type="ECO:0000313" key="1">
    <source>
        <dbReference type="EMBL" id="AXY26144.1"/>
    </source>
</evidence>
<evidence type="ECO:0000313" key="2">
    <source>
        <dbReference type="Proteomes" id="UP000263232"/>
    </source>
</evidence>
<proteinExistence type="predicted"/>
<gene>
    <name evidence="1" type="ORF">CL176_09105</name>
</gene>
<organism evidence="1 2">
    <name type="scientific">Suicoccus acidiformans</name>
    <dbReference type="NCBI Taxonomy" id="2036206"/>
    <lineage>
        <taxon>Bacteria</taxon>
        <taxon>Bacillati</taxon>
        <taxon>Bacillota</taxon>
        <taxon>Bacilli</taxon>
        <taxon>Lactobacillales</taxon>
        <taxon>Aerococcaceae</taxon>
        <taxon>Suicoccus</taxon>
    </lineage>
</organism>